<dbReference type="AlphaFoldDB" id="A0A840DNH7"/>
<comment type="caution">
    <text evidence="1">The sequence shown here is derived from an EMBL/GenBank/DDBJ whole genome shotgun (WGS) entry which is preliminary data.</text>
</comment>
<keyword evidence="2" id="KW-1185">Reference proteome</keyword>
<dbReference type="EMBL" id="JACIFD010000008">
    <property type="protein sequence ID" value="MBB4071627.1"/>
    <property type="molecule type" value="Genomic_DNA"/>
</dbReference>
<proteinExistence type="predicted"/>
<protein>
    <submittedName>
        <fullName evidence="1">Uncharacterized protein</fullName>
    </submittedName>
</protein>
<accession>A0A840DNH7</accession>
<reference evidence="1" key="1">
    <citation type="submission" date="2020-08" db="EMBL/GenBank/DDBJ databases">
        <title>Sequencing the genomes of 1000 actinobacteria strains.</title>
        <authorList>
            <person name="Klenk H.-P."/>
        </authorList>
    </citation>
    <scope>NUCLEOTIDE SEQUENCE [LARGE SCALE GENOMIC DNA]</scope>
    <source>
        <strain evidence="1">DSM 27064</strain>
    </source>
</reference>
<evidence type="ECO:0000313" key="1">
    <source>
        <dbReference type="EMBL" id="MBB4071627.1"/>
    </source>
</evidence>
<dbReference type="Proteomes" id="UP000571183">
    <property type="component" value="Unassembled WGS sequence"/>
</dbReference>
<gene>
    <name evidence="1" type="ORF">F5897_000939</name>
</gene>
<sequence>MANKKNKKKQTKNTQQRQQVVVDGVPLWIDTAALDDIEILEQLAAASDGSDPFAIVKVMQSMLGTRGYQRAKEHCRDKTTGRTSASKLADFFARAMQAAVPNSNSSQHS</sequence>
<evidence type="ECO:0000313" key="2">
    <source>
        <dbReference type="Proteomes" id="UP000571183"/>
    </source>
</evidence>
<name>A0A840DNH7_9MICO</name>
<organism evidence="1 2">
    <name type="scientific">Canibacter oris</name>
    <dbReference type="NCBI Taxonomy" id="1365628"/>
    <lineage>
        <taxon>Bacteria</taxon>
        <taxon>Bacillati</taxon>
        <taxon>Actinomycetota</taxon>
        <taxon>Actinomycetes</taxon>
        <taxon>Micrococcales</taxon>
        <taxon>Microbacteriaceae</taxon>
        <taxon>Canibacter</taxon>
    </lineage>
</organism>
<dbReference type="RefSeq" id="WP_221221294.1">
    <property type="nucleotide sequence ID" value="NZ_JACIFD010000008.1"/>
</dbReference>